<sequence length="210" mass="22841">MAPGCACPWGPEGCTIEPHFRPSASPAENAANALEQLKVVQEVTENTCNTLKVIKTNIVAKLEEAKLEGLTAAMETTKVDDKANTNIESKPDVNMGTNAEANPGTTTEIAEAPTNDANTTKAAPNNKSCYEQKLARLSKDLKTVDAQLTTSEHNLVVMGKLSEAARKFRAEPTLQHLGEMLEMREKVLHDIAELKKLATMVKSFSEEYLD</sequence>
<protein>
    <submittedName>
        <fullName evidence="1">Uncharacterized protein</fullName>
    </submittedName>
</protein>
<reference evidence="2" key="1">
    <citation type="journal article" date="2014" name="BMC Genomics">
        <title>Genome characteristics reveal the impact of lichenization on lichen-forming fungus Endocarpon pusillum Hedwig (Verrucariales, Ascomycota).</title>
        <authorList>
            <person name="Wang Y.-Y."/>
            <person name="Liu B."/>
            <person name="Zhang X.-Y."/>
            <person name="Zhou Q.-M."/>
            <person name="Zhang T."/>
            <person name="Li H."/>
            <person name="Yu Y.-F."/>
            <person name="Zhang X.-L."/>
            <person name="Hao X.-Y."/>
            <person name="Wang M."/>
            <person name="Wang L."/>
            <person name="Wei J.-C."/>
        </authorList>
    </citation>
    <scope>NUCLEOTIDE SEQUENCE [LARGE SCALE GENOMIC DNA]</scope>
    <source>
        <strain evidence="2">Z07020 / HMAS-L-300199</strain>
    </source>
</reference>
<gene>
    <name evidence="1" type="ORF">EPUS_06857</name>
</gene>
<evidence type="ECO:0000313" key="2">
    <source>
        <dbReference type="Proteomes" id="UP000019373"/>
    </source>
</evidence>
<keyword evidence="2" id="KW-1185">Reference proteome</keyword>
<accession>U1I4E9</accession>
<dbReference type="RefSeq" id="XP_007785653.1">
    <property type="nucleotide sequence ID" value="XM_007787463.1"/>
</dbReference>
<dbReference type="EMBL" id="KE720677">
    <property type="protein sequence ID" value="ERF76989.1"/>
    <property type="molecule type" value="Genomic_DNA"/>
</dbReference>
<proteinExistence type="predicted"/>
<name>U1I4E9_ENDPU</name>
<dbReference type="HOGENOM" id="CLU_1310102_0_0_1"/>
<dbReference type="OrthoDB" id="10396507at2759"/>
<dbReference type="AlphaFoldDB" id="U1I4E9"/>
<dbReference type="Proteomes" id="UP000019373">
    <property type="component" value="Unassembled WGS sequence"/>
</dbReference>
<evidence type="ECO:0000313" key="1">
    <source>
        <dbReference type="EMBL" id="ERF76989.1"/>
    </source>
</evidence>
<organism evidence="1 2">
    <name type="scientific">Endocarpon pusillum (strain Z07020 / HMAS-L-300199)</name>
    <name type="common">Lichen-forming fungus</name>
    <dbReference type="NCBI Taxonomy" id="1263415"/>
    <lineage>
        <taxon>Eukaryota</taxon>
        <taxon>Fungi</taxon>
        <taxon>Dikarya</taxon>
        <taxon>Ascomycota</taxon>
        <taxon>Pezizomycotina</taxon>
        <taxon>Eurotiomycetes</taxon>
        <taxon>Chaetothyriomycetidae</taxon>
        <taxon>Verrucariales</taxon>
        <taxon>Verrucariaceae</taxon>
        <taxon>Endocarpon</taxon>
    </lineage>
</organism>
<dbReference type="GeneID" id="19241747"/>